<reference evidence="2" key="1">
    <citation type="submission" date="2019-10" db="EMBL/GenBank/DDBJ databases">
        <authorList>
            <person name="Paulsen S."/>
        </authorList>
    </citation>
    <scope>NUCLEOTIDE SEQUENCE</scope>
    <source>
        <strain evidence="2">LMG 19692</strain>
    </source>
</reference>
<dbReference type="EMBL" id="WEIA01000001">
    <property type="protein sequence ID" value="NLR20060.1"/>
    <property type="molecule type" value="Genomic_DNA"/>
</dbReference>
<name>A0A8I2KJL2_9GAMM</name>
<dbReference type="InterPro" id="IPR016181">
    <property type="entry name" value="Acyl_CoA_acyltransferase"/>
</dbReference>
<dbReference type="Proteomes" id="UP000646877">
    <property type="component" value="Unassembled WGS sequence"/>
</dbReference>
<dbReference type="EMBL" id="CP137578">
    <property type="protein sequence ID" value="WOX27353.1"/>
    <property type="molecule type" value="Genomic_DNA"/>
</dbReference>
<dbReference type="SUPFAM" id="SSF55729">
    <property type="entry name" value="Acyl-CoA N-acyltransferases (Nat)"/>
    <property type="match status" value="1"/>
</dbReference>
<accession>A0A8I2KJL2</accession>
<dbReference type="PROSITE" id="PS51186">
    <property type="entry name" value="GNAT"/>
    <property type="match status" value="1"/>
</dbReference>
<evidence type="ECO:0000313" key="3">
    <source>
        <dbReference type="EMBL" id="WOX27353.1"/>
    </source>
</evidence>
<dbReference type="GO" id="GO:0016747">
    <property type="term" value="F:acyltransferase activity, transferring groups other than amino-acyl groups"/>
    <property type="evidence" value="ECO:0007669"/>
    <property type="project" value="InterPro"/>
</dbReference>
<sequence>MTYYAIEDASWPEILTLQNQAYHDVAPETVDILKSKWMRSPKSCFVFKQHRAVDAYLLAHPWHDEKPPSLFTLLPEQPASSSLFLHDLVVSQAVSGQGIGALMIRRLVELATQMGYCRIRLVAVQNSVGFWLKLGFVPKPIKVCKSYGEDAQLMEMKV</sequence>
<evidence type="ECO:0000313" key="2">
    <source>
        <dbReference type="EMBL" id="NLR20060.1"/>
    </source>
</evidence>
<dbReference type="Pfam" id="PF00583">
    <property type="entry name" value="Acetyltransf_1"/>
    <property type="match status" value="1"/>
</dbReference>
<keyword evidence="5" id="KW-1185">Reference proteome</keyword>
<dbReference type="RefSeq" id="WP_130126079.1">
    <property type="nucleotide sequence ID" value="NZ_CBCSDF010000003.1"/>
</dbReference>
<keyword evidence="2" id="KW-0808">Transferase</keyword>
<dbReference type="Proteomes" id="UP001304419">
    <property type="component" value="Chromosome 1"/>
</dbReference>
<dbReference type="InterPro" id="IPR000182">
    <property type="entry name" value="GNAT_dom"/>
</dbReference>
<protein>
    <submittedName>
        <fullName evidence="2">GNAT family N-acetyltransferase</fullName>
    </submittedName>
</protein>
<gene>
    <name evidence="2" type="ORF">F9Y85_01715</name>
    <name evidence="3" type="ORF">R5H13_11845</name>
</gene>
<proteinExistence type="predicted"/>
<dbReference type="Gene3D" id="3.40.630.30">
    <property type="match status" value="1"/>
</dbReference>
<dbReference type="CDD" id="cd04301">
    <property type="entry name" value="NAT_SF"/>
    <property type="match status" value="1"/>
</dbReference>
<evidence type="ECO:0000313" key="4">
    <source>
        <dbReference type="Proteomes" id="UP000646877"/>
    </source>
</evidence>
<organism evidence="2 4">
    <name type="scientific">Pseudoalteromonas maricaloris</name>
    <dbReference type="NCBI Taxonomy" id="184924"/>
    <lineage>
        <taxon>Bacteria</taxon>
        <taxon>Pseudomonadati</taxon>
        <taxon>Pseudomonadota</taxon>
        <taxon>Gammaproteobacteria</taxon>
        <taxon>Alteromonadales</taxon>
        <taxon>Pseudoalteromonadaceae</taxon>
        <taxon>Pseudoalteromonas</taxon>
    </lineage>
</organism>
<dbReference type="AlphaFoldDB" id="A0A8I2KJL2"/>
<reference evidence="3 5" key="2">
    <citation type="submission" date="2023-10" db="EMBL/GenBank/DDBJ databases">
        <title>To unveil natural product biosynthetic capacity in Pseudoalteromonas.</title>
        <authorList>
            <person name="Wang J."/>
        </authorList>
    </citation>
    <scope>NUCLEOTIDE SEQUENCE [LARGE SCALE GENOMIC DNA]</scope>
    <source>
        <strain evidence="3 5">DSM 15914</strain>
    </source>
</reference>
<feature type="domain" description="N-acetyltransferase" evidence="1">
    <location>
        <begin position="1"/>
        <end position="158"/>
    </location>
</feature>
<evidence type="ECO:0000259" key="1">
    <source>
        <dbReference type="PROSITE" id="PS51186"/>
    </source>
</evidence>
<evidence type="ECO:0000313" key="5">
    <source>
        <dbReference type="Proteomes" id="UP001304419"/>
    </source>
</evidence>